<organism evidence="2 3">
    <name type="scientific">Paraphaeosphaeria minitans</name>
    <dbReference type="NCBI Taxonomy" id="565426"/>
    <lineage>
        <taxon>Eukaryota</taxon>
        <taxon>Fungi</taxon>
        <taxon>Dikarya</taxon>
        <taxon>Ascomycota</taxon>
        <taxon>Pezizomycotina</taxon>
        <taxon>Dothideomycetes</taxon>
        <taxon>Pleosporomycetidae</taxon>
        <taxon>Pleosporales</taxon>
        <taxon>Massarineae</taxon>
        <taxon>Didymosphaeriaceae</taxon>
        <taxon>Paraphaeosphaeria</taxon>
    </lineage>
</organism>
<dbReference type="AlphaFoldDB" id="A0A9P6GN99"/>
<feature type="signal peptide" evidence="1">
    <location>
        <begin position="1"/>
        <end position="20"/>
    </location>
</feature>
<evidence type="ECO:0000313" key="2">
    <source>
        <dbReference type="EMBL" id="KAF9738554.1"/>
    </source>
</evidence>
<feature type="chain" id="PRO_5040120287" evidence="1">
    <location>
        <begin position="21"/>
        <end position="161"/>
    </location>
</feature>
<dbReference type="EMBL" id="WJXW01000003">
    <property type="protein sequence ID" value="KAF9738554.1"/>
    <property type="molecule type" value="Genomic_DNA"/>
</dbReference>
<gene>
    <name evidence="2" type="ORF">PMIN01_03837</name>
</gene>
<name>A0A9P6GN99_9PLEO</name>
<dbReference type="OrthoDB" id="3783760at2759"/>
<proteinExistence type="predicted"/>
<sequence length="161" mass="17001">MIVQTIFLGAIVSLLSLGSAGPVETMGSKHTAFLARCAPTDCPIGLCDPDDFNIYGAAYFVNGPPTGSTASATAFAAVSDSRWEGTTRSVTWTRYGSFKINIDAQAASLPKGEIAGQAILTATGAAEEQFLCFKEGTTKFRTTYDLDSYTCTASYYCPSIS</sequence>
<evidence type="ECO:0000313" key="3">
    <source>
        <dbReference type="Proteomes" id="UP000756921"/>
    </source>
</evidence>
<reference evidence="2" key="1">
    <citation type="journal article" date="2020" name="Mol. Plant Microbe Interact.">
        <title>Genome Sequence of the Biocontrol Agent Coniothyrium minitans strain Conio (IMI 134523).</title>
        <authorList>
            <person name="Patel D."/>
            <person name="Shittu T.A."/>
            <person name="Baroncelli R."/>
            <person name="Muthumeenakshi S."/>
            <person name="Osborne T.H."/>
            <person name="Janganan T.K."/>
            <person name="Sreenivasaprasad S."/>
        </authorList>
    </citation>
    <scope>NUCLEOTIDE SEQUENCE</scope>
    <source>
        <strain evidence="2">Conio</strain>
    </source>
</reference>
<dbReference type="Proteomes" id="UP000756921">
    <property type="component" value="Unassembled WGS sequence"/>
</dbReference>
<accession>A0A9P6GN99</accession>
<comment type="caution">
    <text evidence="2">The sequence shown here is derived from an EMBL/GenBank/DDBJ whole genome shotgun (WGS) entry which is preliminary data.</text>
</comment>
<keyword evidence="3" id="KW-1185">Reference proteome</keyword>
<keyword evidence="1" id="KW-0732">Signal</keyword>
<protein>
    <submittedName>
        <fullName evidence="2">Uncharacterized protein</fullName>
    </submittedName>
</protein>
<evidence type="ECO:0000256" key="1">
    <source>
        <dbReference type="SAM" id="SignalP"/>
    </source>
</evidence>